<protein>
    <submittedName>
        <fullName evidence="2">Unannotated protein</fullName>
    </submittedName>
</protein>
<dbReference type="PANTHER" id="PTHR11236">
    <property type="entry name" value="AMINOBENZOATE/ANTHRANILATE SYNTHASE"/>
    <property type="match status" value="1"/>
</dbReference>
<evidence type="ECO:0000259" key="1">
    <source>
        <dbReference type="Pfam" id="PF00425"/>
    </source>
</evidence>
<evidence type="ECO:0000313" key="2">
    <source>
        <dbReference type="EMBL" id="CAB4570818.1"/>
    </source>
</evidence>
<dbReference type="GO" id="GO:0046820">
    <property type="term" value="F:4-amino-4-deoxychorismate synthase activity"/>
    <property type="evidence" value="ECO:0007669"/>
    <property type="project" value="TreeGrafter"/>
</dbReference>
<dbReference type="SUPFAM" id="SSF56322">
    <property type="entry name" value="ADC synthase"/>
    <property type="match status" value="1"/>
</dbReference>
<dbReference type="InterPro" id="IPR015890">
    <property type="entry name" value="Chorismate_C"/>
</dbReference>
<proteinExistence type="predicted"/>
<reference evidence="2" key="1">
    <citation type="submission" date="2020-05" db="EMBL/GenBank/DDBJ databases">
        <authorList>
            <person name="Chiriac C."/>
            <person name="Salcher M."/>
            <person name="Ghai R."/>
            <person name="Kavagutti S V."/>
        </authorList>
    </citation>
    <scope>NUCLEOTIDE SEQUENCE</scope>
</reference>
<dbReference type="EMBL" id="CAEZTU010000005">
    <property type="protein sequence ID" value="CAB4570818.1"/>
    <property type="molecule type" value="Genomic_DNA"/>
</dbReference>
<dbReference type="PRINTS" id="PR00095">
    <property type="entry name" value="ANTSNTHASEI"/>
</dbReference>
<name>A0A6J6EC38_9ZZZZ</name>
<dbReference type="PANTHER" id="PTHR11236:SF50">
    <property type="entry name" value="AMINODEOXYCHORISMATE SYNTHASE COMPONENT 1"/>
    <property type="match status" value="1"/>
</dbReference>
<gene>
    <name evidence="2" type="ORF">UFOPK1740_00222</name>
</gene>
<dbReference type="Pfam" id="PF00425">
    <property type="entry name" value="Chorismate_bind"/>
    <property type="match status" value="1"/>
</dbReference>
<sequence>MSQVMLAMKNRAQEQAYAQFGTKRFVGLQDVAVDLNRLNEPGLWAVIGSFEGAWLLLKFEKEIENTSSFVGQWKGIDPKNWISSMNKSEYESAVEGLRQHISLGDVYQANICRVLATEIEDEGFEIEGLANLLTTGNPAPYSCVINVKEQANERLTKDVALVSASPELFLERKDQHISSSPIKGTGRTASDLTDKDRAENVMIVDLVRNDLSRVCQTGSINVPSLLEIQEHPGLVHLVSTVSGELNENTTWSQIFDATFPPGSVSGAPKISALKLIKKFETSLRGPYCGAIGWINTVNNTASIAVGIRTFWKDKNKLLFGTGAGITWGSEPEKEWQETELKCAKLFEVASKAQGHT</sequence>
<feature type="domain" description="Chorismate-utilising enzyme C-terminal" evidence="1">
    <location>
        <begin position="87"/>
        <end position="341"/>
    </location>
</feature>
<dbReference type="GO" id="GO:0000162">
    <property type="term" value="P:L-tryptophan biosynthetic process"/>
    <property type="evidence" value="ECO:0007669"/>
    <property type="project" value="TreeGrafter"/>
</dbReference>
<dbReference type="InterPro" id="IPR005801">
    <property type="entry name" value="ADC_synthase"/>
</dbReference>
<dbReference type="AlphaFoldDB" id="A0A6J6EC38"/>
<dbReference type="InterPro" id="IPR019999">
    <property type="entry name" value="Anth_synth_I-like"/>
</dbReference>
<accession>A0A6J6EC38</accession>
<dbReference type="Gene3D" id="3.60.120.10">
    <property type="entry name" value="Anthranilate synthase"/>
    <property type="match status" value="1"/>
</dbReference>
<organism evidence="2">
    <name type="scientific">freshwater metagenome</name>
    <dbReference type="NCBI Taxonomy" id="449393"/>
    <lineage>
        <taxon>unclassified sequences</taxon>
        <taxon>metagenomes</taxon>
        <taxon>ecological metagenomes</taxon>
    </lineage>
</organism>